<proteinExistence type="predicted"/>
<reference evidence="1" key="1">
    <citation type="submission" date="2023-03" db="EMBL/GenBank/DDBJ databases">
        <title>Massive genome expansion in bonnet fungi (Mycena s.s.) driven by repeated elements and novel gene families across ecological guilds.</title>
        <authorList>
            <consortium name="Lawrence Berkeley National Laboratory"/>
            <person name="Harder C.B."/>
            <person name="Miyauchi S."/>
            <person name="Viragh M."/>
            <person name="Kuo A."/>
            <person name="Thoen E."/>
            <person name="Andreopoulos B."/>
            <person name="Lu D."/>
            <person name="Skrede I."/>
            <person name="Drula E."/>
            <person name="Henrissat B."/>
            <person name="Morin E."/>
            <person name="Kohler A."/>
            <person name="Barry K."/>
            <person name="LaButti K."/>
            <person name="Morin E."/>
            <person name="Salamov A."/>
            <person name="Lipzen A."/>
            <person name="Mereny Z."/>
            <person name="Hegedus B."/>
            <person name="Baldrian P."/>
            <person name="Stursova M."/>
            <person name="Weitz H."/>
            <person name="Taylor A."/>
            <person name="Grigoriev I.V."/>
            <person name="Nagy L.G."/>
            <person name="Martin F."/>
            <person name="Kauserud H."/>
        </authorList>
    </citation>
    <scope>NUCLEOTIDE SEQUENCE</scope>
    <source>
        <strain evidence="1">CBHHK182m</strain>
    </source>
</reference>
<name>A0AAD7MUJ9_9AGAR</name>
<evidence type="ECO:0000313" key="2">
    <source>
        <dbReference type="Proteomes" id="UP001215598"/>
    </source>
</evidence>
<evidence type="ECO:0000313" key="1">
    <source>
        <dbReference type="EMBL" id="KAJ7733660.1"/>
    </source>
</evidence>
<dbReference type="Proteomes" id="UP001215598">
    <property type="component" value="Unassembled WGS sequence"/>
</dbReference>
<dbReference type="AlphaFoldDB" id="A0AAD7MUJ9"/>
<gene>
    <name evidence="1" type="ORF">B0H16DRAFT_1732212</name>
</gene>
<dbReference type="EMBL" id="JARKIB010000137">
    <property type="protein sequence ID" value="KAJ7733660.1"/>
    <property type="molecule type" value="Genomic_DNA"/>
</dbReference>
<sequence>MDSLTDDSEFLPFLEAIPEAIYGVKGFHLLNDHLFIPLLNGSSTQRGLGDRIRDFILSCRNLDSKDPRRERGLIAGMKAIWALGMTSSRMGDVFNHEQSVWFPDVTYHAVSPRRIIMRLNLADGWPVSFDAAARVAILYSQANNLRNYIAFVAEADLEPAAFKTAITDIVQSAQKSIPCVAAEPIWLEIYLTIAFRFIPGAASDVFEGADPPHEYVTTLWRIVSPST</sequence>
<organism evidence="1 2">
    <name type="scientific">Mycena metata</name>
    <dbReference type="NCBI Taxonomy" id="1033252"/>
    <lineage>
        <taxon>Eukaryota</taxon>
        <taxon>Fungi</taxon>
        <taxon>Dikarya</taxon>
        <taxon>Basidiomycota</taxon>
        <taxon>Agaricomycotina</taxon>
        <taxon>Agaricomycetes</taxon>
        <taxon>Agaricomycetidae</taxon>
        <taxon>Agaricales</taxon>
        <taxon>Marasmiineae</taxon>
        <taxon>Mycenaceae</taxon>
        <taxon>Mycena</taxon>
    </lineage>
</organism>
<comment type="caution">
    <text evidence="1">The sequence shown here is derived from an EMBL/GenBank/DDBJ whole genome shotgun (WGS) entry which is preliminary data.</text>
</comment>
<accession>A0AAD7MUJ9</accession>
<keyword evidence="2" id="KW-1185">Reference proteome</keyword>
<protein>
    <submittedName>
        <fullName evidence="1">Uncharacterized protein</fullName>
    </submittedName>
</protein>